<evidence type="ECO:0000256" key="7">
    <source>
        <dbReference type="SAM" id="Phobius"/>
    </source>
</evidence>
<keyword evidence="6 7" id="KW-0472">Membrane</keyword>
<comment type="subcellular location">
    <subcellularLocation>
        <location evidence="1">Membrane</location>
        <topology evidence="1">Multi-pass membrane protein</topology>
    </subcellularLocation>
</comment>
<feature type="domain" description="Cation/H+ exchanger transmembrane" evidence="8">
    <location>
        <begin position="21"/>
        <end position="397"/>
    </location>
</feature>
<evidence type="ECO:0000256" key="2">
    <source>
        <dbReference type="ARBA" id="ARBA00022448"/>
    </source>
</evidence>
<evidence type="ECO:0000313" key="10">
    <source>
        <dbReference type="Proteomes" id="UP001310386"/>
    </source>
</evidence>
<dbReference type="RefSeq" id="WP_371753326.1">
    <property type="nucleotide sequence ID" value="NZ_JAYJLD010000006.1"/>
</dbReference>
<evidence type="ECO:0000256" key="4">
    <source>
        <dbReference type="ARBA" id="ARBA00022989"/>
    </source>
</evidence>
<keyword evidence="2" id="KW-0813">Transport</keyword>
<dbReference type="Gene3D" id="1.20.1530.20">
    <property type="match status" value="1"/>
</dbReference>
<protein>
    <submittedName>
        <fullName evidence="9">Cation:proton antiporter</fullName>
    </submittedName>
</protein>
<dbReference type="Proteomes" id="UP001310386">
    <property type="component" value="Unassembled WGS sequence"/>
</dbReference>
<keyword evidence="10" id="KW-1185">Reference proteome</keyword>
<dbReference type="PANTHER" id="PTHR32468">
    <property type="entry name" value="CATION/H + ANTIPORTER"/>
    <property type="match status" value="1"/>
</dbReference>
<feature type="transmembrane region" description="Helical" evidence="7">
    <location>
        <begin position="238"/>
        <end position="257"/>
    </location>
</feature>
<feature type="transmembrane region" description="Helical" evidence="7">
    <location>
        <begin position="68"/>
        <end position="88"/>
    </location>
</feature>
<keyword evidence="3 7" id="KW-0812">Transmembrane</keyword>
<comment type="caution">
    <text evidence="9">The sequence shown here is derived from an EMBL/GenBank/DDBJ whole genome shotgun (WGS) entry which is preliminary data.</text>
</comment>
<keyword evidence="5" id="KW-0406">Ion transport</keyword>
<dbReference type="EMBL" id="JAYJLD010000006">
    <property type="protein sequence ID" value="MEB3101216.1"/>
    <property type="molecule type" value="Genomic_DNA"/>
</dbReference>
<name>A0ABU5ZFD4_9BACL</name>
<evidence type="ECO:0000259" key="8">
    <source>
        <dbReference type="Pfam" id="PF00999"/>
    </source>
</evidence>
<organism evidence="9 10">
    <name type="scientific">Ferviditalea candida</name>
    <dbReference type="NCBI Taxonomy" id="3108399"/>
    <lineage>
        <taxon>Bacteria</taxon>
        <taxon>Bacillati</taxon>
        <taxon>Bacillota</taxon>
        <taxon>Bacilli</taxon>
        <taxon>Bacillales</taxon>
        <taxon>Paenibacillaceae</taxon>
        <taxon>Ferviditalea</taxon>
    </lineage>
</organism>
<evidence type="ECO:0000313" key="9">
    <source>
        <dbReference type="EMBL" id="MEB3101216.1"/>
    </source>
</evidence>
<feature type="transmembrane region" description="Helical" evidence="7">
    <location>
        <begin position="311"/>
        <end position="334"/>
    </location>
</feature>
<proteinExistence type="predicted"/>
<feature type="transmembrane region" description="Helical" evidence="7">
    <location>
        <begin position="387"/>
        <end position="405"/>
    </location>
</feature>
<feature type="transmembrane region" description="Helical" evidence="7">
    <location>
        <begin position="37"/>
        <end position="56"/>
    </location>
</feature>
<keyword evidence="4 7" id="KW-1133">Transmembrane helix</keyword>
<feature type="transmembrane region" description="Helical" evidence="7">
    <location>
        <begin position="6"/>
        <end position="25"/>
    </location>
</feature>
<gene>
    <name evidence="9" type="ORF">VF724_06010</name>
</gene>
<dbReference type="InterPro" id="IPR006153">
    <property type="entry name" value="Cation/H_exchanger_TM"/>
</dbReference>
<feature type="transmembrane region" description="Helical" evidence="7">
    <location>
        <begin position="289"/>
        <end position="305"/>
    </location>
</feature>
<accession>A0ABU5ZFD4</accession>
<feature type="transmembrane region" description="Helical" evidence="7">
    <location>
        <begin position="138"/>
        <end position="160"/>
    </location>
</feature>
<sequence>MNGNGLSFLEVIPALAIILALAQLCGRCAAWMGQPKVVGEIVAGIMLGPTLLGWVLPDWEAALFTSQVKSFLDVFSQIGIVIYMFLVGIGIEHQSRDRTLLLQAGFLGLAGILPVFLIGGSAAFLLGDVISPPHVSRFVFAFYMGTALSITAFPVLARILHDIGIVRTRIGNLVLTAASLNDAAAWLLLALVLSISNTGGGKGIWVSAGGGVLFIFFVLFAARPLLQRWVRKIEAAGRLSQVDLAVVLLSLFSAAWFTDWIGLHALFGSFVLGAAMPQSPVLRKYLHSGLMDLVVFFFLPIYFTYSGLNTYLLGIFQTVMLIPSLVILSIAFFGKYTSCMLATRKLGFSWRESSSVGGLMNARGLMELLIANIGFSNGIISQNVFSILVLMALATTVFAIPIYNLSLFSIKDKFYQTGQLDE</sequence>
<dbReference type="PANTHER" id="PTHR32468:SF0">
    <property type="entry name" value="K(+)_H(+) ANTIPORTER 1"/>
    <property type="match status" value="1"/>
</dbReference>
<evidence type="ECO:0000256" key="5">
    <source>
        <dbReference type="ARBA" id="ARBA00023065"/>
    </source>
</evidence>
<evidence type="ECO:0000256" key="1">
    <source>
        <dbReference type="ARBA" id="ARBA00004141"/>
    </source>
</evidence>
<feature type="transmembrane region" description="Helical" evidence="7">
    <location>
        <begin position="204"/>
        <end position="226"/>
    </location>
</feature>
<feature type="transmembrane region" description="Helical" evidence="7">
    <location>
        <begin position="172"/>
        <end position="192"/>
    </location>
</feature>
<evidence type="ECO:0000256" key="3">
    <source>
        <dbReference type="ARBA" id="ARBA00022692"/>
    </source>
</evidence>
<feature type="transmembrane region" description="Helical" evidence="7">
    <location>
        <begin position="100"/>
        <end position="126"/>
    </location>
</feature>
<dbReference type="Pfam" id="PF00999">
    <property type="entry name" value="Na_H_Exchanger"/>
    <property type="match status" value="1"/>
</dbReference>
<dbReference type="InterPro" id="IPR050794">
    <property type="entry name" value="CPA2_transporter"/>
</dbReference>
<reference evidence="9" key="1">
    <citation type="submission" date="2023-12" db="EMBL/GenBank/DDBJ databases">
        <title>Fervidustalea candida gen. nov., sp. nov., a novel member of the family Paenibacillaceae isolated from a geothermal area.</title>
        <authorList>
            <person name="Li W.-J."/>
            <person name="Jiao J.-Y."/>
            <person name="Chen Y."/>
        </authorList>
    </citation>
    <scope>NUCLEOTIDE SEQUENCE</scope>
    <source>
        <strain evidence="9">SYSU GA230002</strain>
    </source>
</reference>
<evidence type="ECO:0000256" key="6">
    <source>
        <dbReference type="ARBA" id="ARBA00023136"/>
    </source>
</evidence>
<dbReference type="InterPro" id="IPR038770">
    <property type="entry name" value="Na+/solute_symporter_sf"/>
</dbReference>